<reference evidence="1 2" key="1">
    <citation type="submission" date="2015-08" db="EMBL/GenBank/DDBJ databases">
        <title>Next Generation Sequencing and Analysis of the Genome of Puccinia sorghi L Schw, the Causal Agent of Maize Common Rust.</title>
        <authorList>
            <person name="Rochi L."/>
            <person name="Burguener G."/>
            <person name="Darino M."/>
            <person name="Turjanski A."/>
            <person name="Kreff E."/>
            <person name="Dieguez M.J."/>
            <person name="Sacco F."/>
        </authorList>
    </citation>
    <scope>NUCLEOTIDE SEQUENCE [LARGE SCALE GENOMIC DNA]</scope>
    <source>
        <strain evidence="1 2">RO10H11247</strain>
    </source>
</reference>
<protein>
    <submittedName>
        <fullName evidence="1">Uncharacterized protein</fullName>
    </submittedName>
</protein>
<dbReference type="AlphaFoldDB" id="A0A0L6U946"/>
<comment type="caution">
    <text evidence="1">The sequence shown here is derived from an EMBL/GenBank/DDBJ whole genome shotgun (WGS) entry which is preliminary data.</text>
</comment>
<keyword evidence="2" id="KW-1185">Reference proteome</keyword>
<dbReference type="Proteomes" id="UP000037035">
    <property type="component" value="Unassembled WGS sequence"/>
</dbReference>
<dbReference type="VEuPathDB" id="FungiDB:VP01_92g10"/>
<dbReference type="OrthoDB" id="2506816at2759"/>
<gene>
    <name evidence="1" type="ORF">VP01_92g10</name>
</gene>
<evidence type="ECO:0000313" key="1">
    <source>
        <dbReference type="EMBL" id="KNZ44305.1"/>
    </source>
</evidence>
<evidence type="ECO:0000313" key="2">
    <source>
        <dbReference type="Proteomes" id="UP000037035"/>
    </source>
</evidence>
<sequence length="158" mass="17788">MHNKINPCNSKAILAYDGANYQLWETALDRTLWHAFPKTSSFMSDTNNFTLLRRIESSSVASLMKNTVNKSLLGIFLKKNCSSSDRNHNIDLMSELLWLINDSSPATKLTLAKWAQLGYGLDGIHERGVVLVVRSRFAYSVNHFRVCPNIPETRGLAS</sequence>
<dbReference type="EMBL" id="LAVV01014938">
    <property type="protein sequence ID" value="KNZ44305.1"/>
    <property type="molecule type" value="Genomic_DNA"/>
</dbReference>
<accession>A0A0L6U946</accession>
<organism evidence="1 2">
    <name type="scientific">Puccinia sorghi</name>
    <dbReference type="NCBI Taxonomy" id="27349"/>
    <lineage>
        <taxon>Eukaryota</taxon>
        <taxon>Fungi</taxon>
        <taxon>Dikarya</taxon>
        <taxon>Basidiomycota</taxon>
        <taxon>Pucciniomycotina</taxon>
        <taxon>Pucciniomycetes</taxon>
        <taxon>Pucciniales</taxon>
        <taxon>Pucciniaceae</taxon>
        <taxon>Puccinia</taxon>
    </lineage>
</organism>
<name>A0A0L6U946_9BASI</name>
<proteinExistence type="predicted"/>